<dbReference type="EMBL" id="HBEY01013914">
    <property type="protein sequence ID" value="CAD8603421.1"/>
    <property type="molecule type" value="Transcribed_RNA"/>
</dbReference>
<feature type="domain" description="Sugar phosphate transporter" evidence="6">
    <location>
        <begin position="11"/>
        <end position="357"/>
    </location>
</feature>
<feature type="transmembrane region" description="Helical" evidence="5">
    <location>
        <begin position="178"/>
        <end position="196"/>
    </location>
</feature>
<accession>A0A7S0Q088</accession>
<organism evidence="7">
    <name type="scientific">Coccolithus braarudii</name>
    <dbReference type="NCBI Taxonomy" id="221442"/>
    <lineage>
        <taxon>Eukaryota</taxon>
        <taxon>Haptista</taxon>
        <taxon>Haptophyta</taxon>
        <taxon>Prymnesiophyceae</taxon>
        <taxon>Coccolithales</taxon>
        <taxon>Coccolithaceae</taxon>
        <taxon>Coccolithus</taxon>
    </lineage>
</organism>
<dbReference type="SUPFAM" id="SSF103481">
    <property type="entry name" value="Multidrug resistance efflux transporter EmrE"/>
    <property type="match status" value="2"/>
</dbReference>
<evidence type="ECO:0000256" key="4">
    <source>
        <dbReference type="ARBA" id="ARBA00023136"/>
    </source>
</evidence>
<dbReference type="PANTHER" id="PTHR11132">
    <property type="entry name" value="SOLUTE CARRIER FAMILY 35"/>
    <property type="match status" value="1"/>
</dbReference>
<keyword evidence="4 5" id="KW-0472">Membrane</keyword>
<feature type="transmembrane region" description="Helical" evidence="5">
    <location>
        <begin position="91"/>
        <end position="112"/>
    </location>
</feature>
<evidence type="ECO:0000259" key="6">
    <source>
        <dbReference type="Pfam" id="PF03151"/>
    </source>
</evidence>
<dbReference type="Gene3D" id="1.10.3730.20">
    <property type="match status" value="1"/>
</dbReference>
<gene>
    <name evidence="7" type="ORF">CPEL01642_LOCUS6756</name>
</gene>
<proteinExistence type="predicted"/>
<feature type="transmembrane region" description="Helical" evidence="5">
    <location>
        <begin position="217"/>
        <end position="236"/>
    </location>
</feature>
<reference evidence="7" key="1">
    <citation type="submission" date="2021-01" db="EMBL/GenBank/DDBJ databases">
        <authorList>
            <person name="Corre E."/>
            <person name="Pelletier E."/>
            <person name="Niang G."/>
            <person name="Scheremetjew M."/>
            <person name="Finn R."/>
            <person name="Kale V."/>
            <person name="Holt S."/>
            <person name="Cochrane G."/>
            <person name="Meng A."/>
            <person name="Brown T."/>
            <person name="Cohen L."/>
        </authorList>
    </citation>
    <scope>NUCLEOTIDE SEQUENCE</scope>
    <source>
        <strain evidence="7">PLY182g</strain>
    </source>
</reference>
<dbReference type="InterPro" id="IPR050186">
    <property type="entry name" value="TPT_transporter"/>
</dbReference>
<keyword evidence="2 5" id="KW-0812">Transmembrane</keyword>
<dbReference type="Pfam" id="PF03151">
    <property type="entry name" value="TPT"/>
    <property type="match status" value="1"/>
</dbReference>
<sequence>MAEMQGGNFSLFMYFAFWYLGNSFYNIQNKKALNATGGKTAGFGMTVATLQLGIGAIYSFVIWAVGYNFLPCVGVVAPTKQDPPKLRAKEIVAMLPVAFCSAAAHSASVLALNAGSVTFGQIVKAGEPVFAAVVGTVIYGKSVSVAKWLCLPVIIGGVVFSCLKPGKVTGAYAIEYDMTALAMASVANVFAAIKGAENGKLMKTEGLKEKIGGVGNQFALTEVLGFFISLPVMLYLEGGNFFSFINMFMTDSLEKSSSVAGNKGPWPWSKASTQVVSTVIEGTGLQYNLLASGMTFYLYNELATMTIKKTSPLAASVANTAKRVIVMLVSAVVFGEQLTFEKKLGAGIAIFGVFLYSVIDDLLKPKSKTE</sequence>
<dbReference type="AlphaFoldDB" id="A0A7S0Q088"/>
<dbReference type="InterPro" id="IPR037185">
    <property type="entry name" value="EmrE-like"/>
</dbReference>
<evidence type="ECO:0000256" key="1">
    <source>
        <dbReference type="ARBA" id="ARBA00004141"/>
    </source>
</evidence>
<evidence type="ECO:0000313" key="7">
    <source>
        <dbReference type="EMBL" id="CAD8603421.1"/>
    </source>
</evidence>
<evidence type="ECO:0000256" key="2">
    <source>
        <dbReference type="ARBA" id="ARBA00022692"/>
    </source>
</evidence>
<dbReference type="GO" id="GO:0016020">
    <property type="term" value="C:membrane"/>
    <property type="evidence" value="ECO:0007669"/>
    <property type="project" value="UniProtKB-SubCell"/>
</dbReference>
<feature type="transmembrane region" description="Helical" evidence="5">
    <location>
        <begin position="7"/>
        <end position="27"/>
    </location>
</feature>
<dbReference type="InterPro" id="IPR004853">
    <property type="entry name" value="Sugar_P_trans_dom"/>
</dbReference>
<evidence type="ECO:0000256" key="5">
    <source>
        <dbReference type="SAM" id="Phobius"/>
    </source>
</evidence>
<evidence type="ECO:0000256" key="3">
    <source>
        <dbReference type="ARBA" id="ARBA00022989"/>
    </source>
</evidence>
<name>A0A7S0Q088_9EUKA</name>
<feature type="transmembrane region" description="Helical" evidence="5">
    <location>
        <begin position="47"/>
        <end position="70"/>
    </location>
</feature>
<protein>
    <recommendedName>
        <fullName evidence="6">Sugar phosphate transporter domain-containing protein</fullName>
    </recommendedName>
</protein>
<keyword evidence="3 5" id="KW-1133">Transmembrane helix</keyword>
<comment type="subcellular location">
    <subcellularLocation>
        <location evidence="1">Membrane</location>
        <topology evidence="1">Multi-pass membrane protein</topology>
    </subcellularLocation>
</comment>